<dbReference type="STRING" id="748909.SAMN05192575_1042"/>
<reference evidence="3" key="1">
    <citation type="submission" date="2016-10" db="EMBL/GenBank/DDBJ databases">
        <authorList>
            <person name="de Groot N.N."/>
        </authorList>
    </citation>
    <scope>NUCLEOTIDE SEQUENCE [LARGE SCALE GENOMIC DNA]</scope>
    <source>
        <strain evidence="3">CGMCC 1.10697</strain>
    </source>
</reference>
<keyword evidence="5" id="KW-1185">Reference proteome</keyword>
<organism evidence="3 4">
    <name type="scientific">Nocardioides alpinus</name>
    <dbReference type="NCBI Taxonomy" id="748909"/>
    <lineage>
        <taxon>Bacteria</taxon>
        <taxon>Bacillati</taxon>
        <taxon>Actinomycetota</taxon>
        <taxon>Actinomycetes</taxon>
        <taxon>Propionibacteriales</taxon>
        <taxon>Nocardioidaceae</taxon>
        <taxon>Nocardioides</taxon>
    </lineage>
</organism>
<proteinExistence type="predicted"/>
<dbReference type="EMBL" id="PJBV01000011">
    <property type="protein sequence ID" value="PKH43542.1"/>
    <property type="molecule type" value="Genomic_DNA"/>
</dbReference>
<gene>
    <name evidence="2" type="ORF">CXG46_03560</name>
    <name evidence="3" type="ORF">SAMN05192575_1042</name>
</gene>
<protein>
    <submittedName>
        <fullName evidence="3">Uncharacterized protein</fullName>
    </submittedName>
</protein>
<feature type="transmembrane region" description="Helical" evidence="1">
    <location>
        <begin position="62"/>
        <end position="81"/>
    </location>
</feature>
<dbReference type="Proteomes" id="UP000233565">
    <property type="component" value="Unassembled WGS sequence"/>
</dbReference>
<accession>A0A1I0YI74</accession>
<dbReference type="AlphaFoldDB" id="A0A1I0YI74"/>
<feature type="transmembrane region" description="Helical" evidence="1">
    <location>
        <begin position="96"/>
        <end position="114"/>
    </location>
</feature>
<feature type="transmembrane region" description="Helical" evidence="1">
    <location>
        <begin position="30"/>
        <end position="55"/>
    </location>
</feature>
<evidence type="ECO:0000313" key="2">
    <source>
        <dbReference type="EMBL" id="PKH43542.1"/>
    </source>
</evidence>
<keyword evidence="1" id="KW-1133">Transmembrane helix</keyword>
<evidence type="ECO:0000313" key="3">
    <source>
        <dbReference type="EMBL" id="SFB13145.1"/>
    </source>
</evidence>
<keyword evidence="1" id="KW-0472">Membrane</keyword>
<evidence type="ECO:0000313" key="4">
    <source>
        <dbReference type="Proteomes" id="UP000199113"/>
    </source>
</evidence>
<dbReference type="EMBL" id="FOKC01000004">
    <property type="protein sequence ID" value="SFB13145.1"/>
    <property type="molecule type" value="Genomic_DNA"/>
</dbReference>
<reference evidence="2 5" key="2">
    <citation type="submission" date="2017-12" db="EMBL/GenBank/DDBJ databases">
        <title>Pharmacopeia of the Arctic Ocean.</title>
        <authorList>
            <person name="Collins E."/>
            <person name="Ducluzeau A.-L."/>
        </authorList>
    </citation>
    <scope>NUCLEOTIDE SEQUENCE [LARGE SCALE GENOMIC DNA]</scope>
    <source>
        <strain evidence="2 5">DSM 23325</strain>
    </source>
</reference>
<evidence type="ECO:0000313" key="5">
    <source>
        <dbReference type="Proteomes" id="UP000233565"/>
    </source>
</evidence>
<keyword evidence="1" id="KW-0812">Transmembrane</keyword>
<name>A0A1I0YI74_9ACTN</name>
<sequence length="133" mass="13953">MAFVAWLLVMVGLWLSPTSPDPRLDLEGGGSFAAALTVYLPAIGITVAAVVMAIVAACTRAWVTAAVTVGGMTALFSAWTLSQDYLLDYRPSMDFYLWPGLTLAVLGVVLAASARSSREAFADPVGVDDRPTG</sequence>
<evidence type="ECO:0000256" key="1">
    <source>
        <dbReference type="SAM" id="Phobius"/>
    </source>
</evidence>
<dbReference type="Proteomes" id="UP000199113">
    <property type="component" value="Unassembled WGS sequence"/>
</dbReference>